<evidence type="ECO:0000313" key="3">
    <source>
        <dbReference type="Proteomes" id="UP000800040"/>
    </source>
</evidence>
<proteinExistence type="predicted"/>
<accession>A0A6A5KEI0</accession>
<evidence type="ECO:0000256" key="1">
    <source>
        <dbReference type="SAM" id="MobiDB-lite"/>
    </source>
</evidence>
<dbReference type="EMBL" id="ML975311">
    <property type="protein sequence ID" value="KAF1833857.1"/>
    <property type="molecule type" value="Genomic_DNA"/>
</dbReference>
<reference evidence="2" key="1">
    <citation type="submission" date="2020-01" db="EMBL/GenBank/DDBJ databases">
        <authorList>
            <consortium name="DOE Joint Genome Institute"/>
            <person name="Haridas S."/>
            <person name="Albert R."/>
            <person name="Binder M."/>
            <person name="Bloem J."/>
            <person name="Labutti K."/>
            <person name="Salamov A."/>
            <person name="Andreopoulos B."/>
            <person name="Baker S.E."/>
            <person name="Barry K."/>
            <person name="Bills G."/>
            <person name="Bluhm B.H."/>
            <person name="Cannon C."/>
            <person name="Castanera R."/>
            <person name="Culley D.E."/>
            <person name="Daum C."/>
            <person name="Ezra D."/>
            <person name="Gonzalez J.B."/>
            <person name="Henrissat B."/>
            <person name="Kuo A."/>
            <person name="Liang C."/>
            <person name="Lipzen A."/>
            <person name="Lutzoni F."/>
            <person name="Magnuson J."/>
            <person name="Mondo S."/>
            <person name="Nolan M."/>
            <person name="Ohm R."/>
            <person name="Pangilinan J."/>
            <person name="Park H.-J."/>
            <person name="Ramirez L."/>
            <person name="Alfaro M."/>
            <person name="Sun H."/>
            <person name="Tritt A."/>
            <person name="Yoshinaga Y."/>
            <person name="Zwiers L.-H."/>
            <person name="Turgeon B.G."/>
            <person name="Goodwin S.B."/>
            <person name="Spatafora J.W."/>
            <person name="Crous P.W."/>
            <person name="Grigoriev I.V."/>
        </authorList>
    </citation>
    <scope>NUCLEOTIDE SEQUENCE</scope>
    <source>
        <strain evidence="2">P77</strain>
    </source>
</reference>
<evidence type="ECO:0000313" key="2">
    <source>
        <dbReference type="EMBL" id="KAF1833857.1"/>
    </source>
</evidence>
<feature type="region of interest" description="Disordered" evidence="1">
    <location>
        <begin position="28"/>
        <end position="78"/>
    </location>
</feature>
<sequence>MNTKSINTHPSYQTKHYLTGATPCGVPASHLTETGNELGSGKDMGGIQEQQAESTFHGFPLNPIANVEPQPPPATHDS</sequence>
<protein>
    <submittedName>
        <fullName evidence="2">Uncharacterized protein</fullName>
    </submittedName>
</protein>
<gene>
    <name evidence="2" type="ORF">BDW02DRAFT_569601</name>
</gene>
<feature type="compositionally biased region" description="Pro residues" evidence="1">
    <location>
        <begin position="69"/>
        <end position="78"/>
    </location>
</feature>
<organism evidence="2 3">
    <name type="scientific">Decorospora gaudefroyi</name>
    <dbReference type="NCBI Taxonomy" id="184978"/>
    <lineage>
        <taxon>Eukaryota</taxon>
        <taxon>Fungi</taxon>
        <taxon>Dikarya</taxon>
        <taxon>Ascomycota</taxon>
        <taxon>Pezizomycotina</taxon>
        <taxon>Dothideomycetes</taxon>
        <taxon>Pleosporomycetidae</taxon>
        <taxon>Pleosporales</taxon>
        <taxon>Pleosporineae</taxon>
        <taxon>Pleosporaceae</taxon>
        <taxon>Decorospora</taxon>
    </lineage>
</organism>
<keyword evidence="3" id="KW-1185">Reference proteome</keyword>
<dbReference type="AlphaFoldDB" id="A0A6A5KEI0"/>
<dbReference type="Proteomes" id="UP000800040">
    <property type="component" value="Unassembled WGS sequence"/>
</dbReference>
<name>A0A6A5KEI0_9PLEO</name>